<keyword evidence="2" id="KW-0378">Hydrolase</keyword>
<feature type="compositionally biased region" description="Low complexity" evidence="1">
    <location>
        <begin position="167"/>
        <end position="189"/>
    </location>
</feature>
<dbReference type="EMBL" id="CADCVK010000146">
    <property type="protein sequence ID" value="CAA9472370.1"/>
    <property type="molecule type" value="Genomic_DNA"/>
</dbReference>
<reference evidence="2" key="1">
    <citation type="submission" date="2020-02" db="EMBL/GenBank/DDBJ databases">
        <authorList>
            <person name="Meier V. D."/>
        </authorList>
    </citation>
    <scope>NUCLEOTIDE SEQUENCE</scope>
    <source>
        <strain evidence="2">AVDCRST_MAG12</strain>
    </source>
</reference>
<dbReference type="EC" id="3.1.1.24" evidence="2"/>
<protein>
    <submittedName>
        <fullName evidence="2">Beta-ketoadipate enol-lactone hydrolase</fullName>
        <ecNumber evidence="2">3.1.1.24</ecNumber>
    </submittedName>
</protein>
<feature type="compositionally biased region" description="Basic residues" evidence="1">
    <location>
        <begin position="1"/>
        <end position="12"/>
    </location>
</feature>
<dbReference type="AlphaFoldDB" id="A0A6J4RFJ4"/>
<name>A0A6J4RFJ4_9ACTN</name>
<feature type="non-terminal residue" evidence="2">
    <location>
        <position position="1"/>
    </location>
</feature>
<evidence type="ECO:0000256" key="1">
    <source>
        <dbReference type="SAM" id="MobiDB-lite"/>
    </source>
</evidence>
<feature type="compositionally biased region" description="Basic and acidic residues" evidence="1">
    <location>
        <begin position="153"/>
        <end position="166"/>
    </location>
</feature>
<feature type="compositionally biased region" description="Basic and acidic residues" evidence="1">
    <location>
        <begin position="121"/>
        <end position="140"/>
    </location>
</feature>
<feature type="compositionally biased region" description="Basic residues" evidence="1">
    <location>
        <begin position="101"/>
        <end position="114"/>
    </location>
</feature>
<feature type="compositionally biased region" description="Low complexity" evidence="1">
    <location>
        <begin position="207"/>
        <end position="221"/>
    </location>
</feature>
<feature type="compositionally biased region" description="Basic and acidic residues" evidence="1">
    <location>
        <begin position="197"/>
        <end position="206"/>
    </location>
</feature>
<organism evidence="2">
    <name type="scientific">uncultured Rubrobacteraceae bacterium</name>
    <dbReference type="NCBI Taxonomy" id="349277"/>
    <lineage>
        <taxon>Bacteria</taxon>
        <taxon>Bacillati</taxon>
        <taxon>Actinomycetota</taxon>
        <taxon>Rubrobacteria</taxon>
        <taxon>Rubrobacterales</taxon>
        <taxon>Rubrobacteraceae</taxon>
        <taxon>environmental samples</taxon>
    </lineage>
</organism>
<accession>A0A6J4RFJ4</accession>
<feature type="compositionally biased region" description="Basic residues" evidence="1">
    <location>
        <begin position="222"/>
        <end position="243"/>
    </location>
</feature>
<sequence>DRHARRVHRVRGPRLGALPRPRQRPGLRPLGLVQAGPGPLATVRGHNLRRAPEERPGARRGGPRRRRGGPPRPPRRQQRPRAGRLLGRLRRPGARALAARARGRARPRLHRPRRPGAGAHVARDDGKHARVGIDERRRSGQEGPRGGDLLPLPRREPRGVRDDRPEAPGGLALAGLLQRAGAGRGPLRPLGRRRARSLPDPRDPRLGRPLRAPRQRPLPGRGHTRRQAARPRGRRAPGLRRAGRRGEPRGPRVPRGI</sequence>
<feature type="compositionally biased region" description="Low complexity" evidence="1">
    <location>
        <begin position="13"/>
        <end position="32"/>
    </location>
</feature>
<feature type="compositionally biased region" description="Basic residues" evidence="1">
    <location>
        <begin position="61"/>
        <end position="93"/>
    </location>
</feature>
<evidence type="ECO:0000313" key="2">
    <source>
        <dbReference type="EMBL" id="CAA9472370.1"/>
    </source>
</evidence>
<proteinExistence type="predicted"/>
<dbReference type="GO" id="GO:0047570">
    <property type="term" value="F:3-oxoadipate enol-lactonase activity"/>
    <property type="evidence" value="ECO:0007669"/>
    <property type="project" value="UniProtKB-EC"/>
</dbReference>
<feature type="region of interest" description="Disordered" evidence="1">
    <location>
        <begin position="1"/>
        <end position="257"/>
    </location>
</feature>
<feature type="non-terminal residue" evidence="2">
    <location>
        <position position="257"/>
    </location>
</feature>
<gene>
    <name evidence="2" type="ORF">AVDCRST_MAG12-859</name>
</gene>